<dbReference type="EMBL" id="BAAAZG010000081">
    <property type="protein sequence ID" value="GAA4105070.1"/>
    <property type="molecule type" value="Genomic_DNA"/>
</dbReference>
<dbReference type="InterPro" id="IPR025110">
    <property type="entry name" value="AMP-bd_C"/>
</dbReference>
<dbReference type="SUPFAM" id="SSF56801">
    <property type="entry name" value="Acetyl-CoA synthetase-like"/>
    <property type="match status" value="1"/>
</dbReference>
<keyword evidence="2" id="KW-0436">Ligase</keyword>
<proteinExistence type="inferred from homology"/>
<evidence type="ECO:0000259" key="3">
    <source>
        <dbReference type="Pfam" id="PF00501"/>
    </source>
</evidence>
<dbReference type="Gene3D" id="3.30.300.30">
    <property type="match status" value="1"/>
</dbReference>
<dbReference type="InterPro" id="IPR000873">
    <property type="entry name" value="AMP-dep_synth/lig_dom"/>
</dbReference>
<dbReference type="InterPro" id="IPR020845">
    <property type="entry name" value="AMP-binding_CS"/>
</dbReference>
<protein>
    <submittedName>
        <fullName evidence="5">AMP-binding protein</fullName>
    </submittedName>
</protein>
<evidence type="ECO:0000256" key="1">
    <source>
        <dbReference type="ARBA" id="ARBA00006432"/>
    </source>
</evidence>
<dbReference type="PROSITE" id="PS00455">
    <property type="entry name" value="AMP_BINDING"/>
    <property type="match status" value="1"/>
</dbReference>
<dbReference type="Gene3D" id="3.40.50.980">
    <property type="match status" value="2"/>
</dbReference>
<comment type="similarity">
    <text evidence="1">Belongs to the ATP-dependent AMP-binding enzyme family.</text>
</comment>
<name>A0ABP7X5S4_9ACTN</name>
<evidence type="ECO:0000313" key="6">
    <source>
        <dbReference type="Proteomes" id="UP001500683"/>
    </source>
</evidence>
<dbReference type="PANTHER" id="PTHR43201">
    <property type="entry name" value="ACYL-COA SYNTHETASE"/>
    <property type="match status" value="1"/>
</dbReference>
<dbReference type="InterPro" id="IPR045851">
    <property type="entry name" value="AMP-bd_C_sf"/>
</dbReference>
<dbReference type="CDD" id="cd05917">
    <property type="entry name" value="FACL_like_2"/>
    <property type="match status" value="1"/>
</dbReference>
<gene>
    <name evidence="5" type="ORF">GCM10022214_84920</name>
</gene>
<dbReference type="PANTHER" id="PTHR43201:SF5">
    <property type="entry name" value="MEDIUM-CHAIN ACYL-COA LIGASE ACSF2, MITOCHONDRIAL"/>
    <property type="match status" value="1"/>
</dbReference>
<evidence type="ECO:0000256" key="2">
    <source>
        <dbReference type="ARBA" id="ARBA00022598"/>
    </source>
</evidence>
<dbReference type="Pfam" id="PF00501">
    <property type="entry name" value="AMP-binding"/>
    <property type="match status" value="1"/>
</dbReference>
<reference evidence="6" key="1">
    <citation type="journal article" date="2019" name="Int. J. Syst. Evol. Microbiol.">
        <title>The Global Catalogue of Microorganisms (GCM) 10K type strain sequencing project: providing services to taxonomists for standard genome sequencing and annotation.</title>
        <authorList>
            <consortium name="The Broad Institute Genomics Platform"/>
            <consortium name="The Broad Institute Genome Sequencing Center for Infectious Disease"/>
            <person name="Wu L."/>
            <person name="Ma J."/>
        </authorList>
    </citation>
    <scope>NUCLEOTIDE SEQUENCE [LARGE SCALE GENOMIC DNA]</scope>
    <source>
        <strain evidence="6">JCM 16702</strain>
    </source>
</reference>
<organism evidence="5 6">
    <name type="scientific">Actinomadura miaoliensis</name>
    <dbReference type="NCBI Taxonomy" id="430685"/>
    <lineage>
        <taxon>Bacteria</taxon>
        <taxon>Bacillati</taxon>
        <taxon>Actinomycetota</taxon>
        <taxon>Actinomycetes</taxon>
        <taxon>Streptosporangiales</taxon>
        <taxon>Thermomonosporaceae</taxon>
        <taxon>Actinomadura</taxon>
    </lineage>
</organism>
<evidence type="ECO:0000259" key="4">
    <source>
        <dbReference type="Pfam" id="PF13193"/>
    </source>
</evidence>
<comment type="caution">
    <text evidence="5">The sequence shown here is derived from an EMBL/GenBank/DDBJ whole genome shotgun (WGS) entry which is preliminary data.</text>
</comment>
<sequence>MKTPGSVGGRPSAADTTELSYASGTSATPLLGDTIGANFDRTVARFPDRDALVDRPTWRRWTYQQLAAEVDTVALGLDRLGVRKGDRVGIWAPNCAEWVIVQYATAKIGAVLVNINPAYRVHELEYVLKQAGVRTLVAAPAFKTSDYAAMIEQVRPNCPDLRDVLLLGGDAWRALAESGRDADPARLAEIAATLGADDPINIQYTSGTTGFPKGATLSHHNILNNGFFVGELCGYDEEDRICVPVPFYHCFGMVMCNLAATSHGAGIVIPAPSFEPRATLEAVAAERCTSLYGVPTMFIAELNDPSFPAHDLSSLRTGIMAGSPCPVEVMKQVIERMGMGEVAICYGMTETSPVSTQTRADDSLDRRVSTVGTVHPHLEVKIVDPQTGATVPRGTPGELCTRGYSVMLGYWDDPEQTAEAIDAARWMHTGDLAVMDAEGYVNITGRIKDMVIRGGENIYPREVEEFLYTHPDIVDAQVIGVPDAKYGEELMAWVRLRPGAEPLTAESLREFCTGRLAHFKIPRYVHVVDEFPMTVTGKVRKVQMREEALDILGLHDVAATEHA</sequence>
<accession>A0ABP7X5S4</accession>
<feature type="domain" description="AMP-binding enzyme C-terminal" evidence="4">
    <location>
        <begin position="462"/>
        <end position="538"/>
    </location>
</feature>
<dbReference type="Pfam" id="PF13193">
    <property type="entry name" value="AMP-binding_C"/>
    <property type="match status" value="1"/>
</dbReference>
<feature type="domain" description="AMP-dependent synthetase/ligase" evidence="3">
    <location>
        <begin position="39"/>
        <end position="411"/>
    </location>
</feature>
<evidence type="ECO:0000313" key="5">
    <source>
        <dbReference type="EMBL" id="GAA4105070.1"/>
    </source>
</evidence>
<dbReference type="RefSeq" id="WP_344959007.1">
    <property type="nucleotide sequence ID" value="NZ_BAAAZG010000081.1"/>
</dbReference>
<keyword evidence="6" id="KW-1185">Reference proteome</keyword>
<dbReference type="Proteomes" id="UP001500683">
    <property type="component" value="Unassembled WGS sequence"/>
</dbReference>
<dbReference type="Gene3D" id="2.30.38.10">
    <property type="entry name" value="Luciferase, Domain 3"/>
    <property type="match status" value="1"/>
</dbReference>